<accession>A0A8H6MXT3</accession>
<evidence type="ECO:0000313" key="3">
    <source>
        <dbReference type="Proteomes" id="UP000654918"/>
    </source>
</evidence>
<feature type="compositionally biased region" description="Polar residues" evidence="1">
    <location>
        <begin position="28"/>
        <end position="49"/>
    </location>
</feature>
<comment type="caution">
    <text evidence="2">The sequence shown here is derived from an EMBL/GenBank/DDBJ whole genome shotgun (WGS) entry which is preliminary data.</text>
</comment>
<proteinExistence type="predicted"/>
<sequence length="168" mass="17981">MLAKIMVQICCENSVSLKSAESRALSPSELSTTSEPDAAPSTESPQATPESEVALEAEAEPTAEAALESEVVLPGPEPETAILEPEPTPVSMPEPEPECNPEPTTETVEDLELPRVSKKPKKKGKKLKKADIQEVICADRATHILMADGKIVPAVGNTWAPYRRLTGQ</sequence>
<feature type="region of interest" description="Disordered" evidence="1">
    <location>
        <begin position="16"/>
        <end position="129"/>
    </location>
</feature>
<name>A0A8H6MXT3_9PEZI</name>
<feature type="compositionally biased region" description="Pro residues" evidence="1">
    <location>
        <begin position="86"/>
        <end position="100"/>
    </location>
</feature>
<organism evidence="2 3">
    <name type="scientific">Colletotrichum plurivorum</name>
    <dbReference type="NCBI Taxonomy" id="2175906"/>
    <lineage>
        <taxon>Eukaryota</taxon>
        <taxon>Fungi</taxon>
        <taxon>Dikarya</taxon>
        <taxon>Ascomycota</taxon>
        <taxon>Pezizomycotina</taxon>
        <taxon>Sordariomycetes</taxon>
        <taxon>Hypocreomycetidae</taxon>
        <taxon>Glomerellales</taxon>
        <taxon>Glomerellaceae</taxon>
        <taxon>Colletotrichum</taxon>
        <taxon>Colletotrichum orchidearum species complex</taxon>
    </lineage>
</organism>
<evidence type="ECO:0000256" key="1">
    <source>
        <dbReference type="SAM" id="MobiDB-lite"/>
    </source>
</evidence>
<protein>
    <submittedName>
        <fullName evidence="2">Uncharacterized protein</fullName>
    </submittedName>
</protein>
<evidence type="ECO:0000313" key="2">
    <source>
        <dbReference type="EMBL" id="KAF6813034.1"/>
    </source>
</evidence>
<dbReference type="AlphaFoldDB" id="A0A8H6MXT3"/>
<dbReference type="EMBL" id="WIGO01000417">
    <property type="protein sequence ID" value="KAF6813034.1"/>
    <property type="molecule type" value="Genomic_DNA"/>
</dbReference>
<feature type="compositionally biased region" description="Basic residues" evidence="1">
    <location>
        <begin position="116"/>
        <end position="128"/>
    </location>
</feature>
<keyword evidence="3" id="KW-1185">Reference proteome</keyword>
<reference evidence="2" key="1">
    <citation type="journal article" date="2020" name="Phytopathology">
        <title>Genome Sequence Resources of Colletotrichum truncatum, C. plurivorum, C. musicola, and C. sojae: Four Species Pathogenic to Soybean (Glycine max).</title>
        <authorList>
            <person name="Rogerio F."/>
            <person name="Boufleur T.R."/>
            <person name="Ciampi-Guillardi M."/>
            <person name="Sukno S.A."/>
            <person name="Thon M.R."/>
            <person name="Massola Junior N.S."/>
            <person name="Baroncelli R."/>
        </authorList>
    </citation>
    <scope>NUCLEOTIDE SEQUENCE</scope>
    <source>
        <strain evidence="2">LFN00145</strain>
    </source>
</reference>
<dbReference type="Proteomes" id="UP000654918">
    <property type="component" value="Unassembled WGS sequence"/>
</dbReference>
<gene>
    <name evidence="2" type="ORF">CPLU01_14755</name>
</gene>